<evidence type="ECO:0000313" key="2">
    <source>
        <dbReference type="Proteomes" id="UP000547011"/>
    </source>
</evidence>
<reference evidence="1 2" key="1">
    <citation type="submission" date="2020-08" db="EMBL/GenBank/DDBJ databases">
        <title>Genomic Encyclopedia of Type Strains, Phase IV (KMG-IV): sequencing the most valuable type-strain genomes for metagenomic binning, comparative biology and taxonomic classification.</title>
        <authorList>
            <person name="Goeker M."/>
        </authorList>
    </citation>
    <scope>NUCLEOTIDE SEQUENCE [LARGE SCALE GENOMIC DNA]</scope>
    <source>
        <strain evidence="1 2">DSM 23447</strain>
    </source>
</reference>
<sequence>MQHFRNVLDAIAPCEPRIAPSSLIPAGFDHRVLYLLSCPVSREARQVNANRCTLVGLRVDSNGAPGLPGKTMHR</sequence>
<comment type="caution">
    <text evidence="1">The sequence shown here is derived from an EMBL/GenBank/DDBJ whole genome shotgun (WGS) entry which is preliminary data.</text>
</comment>
<name>A0A7W6NAB8_9HYPH</name>
<dbReference type="EMBL" id="JACIEW010000002">
    <property type="protein sequence ID" value="MBB4051339.1"/>
    <property type="molecule type" value="Genomic_DNA"/>
</dbReference>
<organism evidence="1 2">
    <name type="scientific">Devosia subaequoris</name>
    <dbReference type="NCBI Taxonomy" id="395930"/>
    <lineage>
        <taxon>Bacteria</taxon>
        <taxon>Pseudomonadati</taxon>
        <taxon>Pseudomonadota</taxon>
        <taxon>Alphaproteobacteria</taxon>
        <taxon>Hyphomicrobiales</taxon>
        <taxon>Devosiaceae</taxon>
        <taxon>Devosia</taxon>
    </lineage>
</organism>
<evidence type="ECO:0000313" key="1">
    <source>
        <dbReference type="EMBL" id="MBB4051339.1"/>
    </source>
</evidence>
<dbReference type="Proteomes" id="UP000547011">
    <property type="component" value="Unassembled WGS sequence"/>
</dbReference>
<proteinExistence type="predicted"/>
<accession>A0A7W6NAB8</accession>
<dbReference type="AlphaFoldDB" id="A0A7W6NAB8"/>
<gene>
    <name evidence="1" type="ORF">GGR20_000975</name>
</gene>
<protein>
    <submittedName>
        <fullName evidence="1">Uncharacterized protein</fullName>
    </submittedName>
</protein>
<keyword evidence="2" id="KW-1185">Reference proteome</keyword>